<dbReference type="EMBL" id="UINC01011135">
    <property type="protein sequence ID" value="SVA49272.1"/>
    <property type="molecule type" value="Genomic_DNA"/>
</dbReference>
<proteinExistence type="predicted"/>
<organism evidence="1">
    <name type="scientific">marine metagenome</name>
    <dbReference type="NCBI Taxonomy" id="408172"/>
    <lineage>
        <taxon>unclassified sequences</taxon>
        <taxon>metagenomes</taxon>
        <taxon>ecological metagenomes</taxon>
    </lineage>
</organism>
<dbReference type="AlphaFoldDB" id="A0A381W9W9"/>
<name>A0A381W9W9_9ZZZZ</name>
<accession>A0A381W9W9</accession>
<reference evidence="1" key="1">
    <citation type="submission" date="2018-05" db="EMBL/GenBank/DDBJ databases">
        <authorList>
            <person name="Lanie J.A."/>
            <person name="Ng W.-L."/>
            <person name="Kazmierczak K.M."/>
            <person name="Andrzejewski T.M."/>
            <person name="Davidsen T.M."/>
            <person name="Wayne K.J."/>
            <person name="Tettelin H."/>
            <person name="Glass J.I."/>
            <person name="Rusch D."/>
            <person name="Podicherti R."/>
            <person name="Tsui H.-C.T."/>
            <person name="Winkler M.E."/>
        </authorList>
    </citation>
    <scope>NUCLEOTIDE SEQUENCE</scope>
</reference>
<evidence type="ECO:0000313" key="1">
    <source>
        <dbReference type="EMBL" id="SVA49272.1"/>
    </source>
</evidence>
<gene>
    <name evidence="1" type="ORF">METZ01_LOCUS102126</name>
</gene>
<sequence>MAKTWEQITTILNEAKFKLPRDQKEVKKSTEKVGGKTLDVRFGEDKRGKVHVYIDGVSMGDPYKNMKEADKEMKNIKNVLKQMGEENISKEEILDVIQETNT</sequence>
<protein>
    <submittedName>
        <fullName evidence="1">Uncharacterized protein</fullName>
    </submittedName>
</protein>